<evidence type="ECO:0000256" key="7">
    <source>
        <dbReference type="ARBA" id="ARBA00023136"/>
    </source>
</evidence>
<evidence type="ECO:0000256" key="8">
    <source>
        <dbReference type="SAM" id="Phobius"/>
    </source>
</evidence>
<sequence length="451" mass="47681">MDNKTNKNVMPVDEILPIGQTIILALQHVLAMCAGAIAVPIIVGNAAGLSQEEIIFLINADLFVAGIATLIQSLGIRNFIGAKIPMVEGTSFATVSAMVAIAGNYNSNPHVAMCTIFGAVLVAGIFSFSMAPFFSKLLRFFPKVVTGTVITIIGISLLPVAVRWSAGNDMSSPDFGSPQNVLMALGVLVMILVMNKYLKGIWGSVSILLGIVFGTIIASMIGMADFSKVVTSKFISFNTPFHFGMPIFDITSIISLLLVTLVIMTEATGNIIAIHEMVGKPLDDKNLARGLRTDGFATILASMFNTFPHTAFAQNIGLVNLTGIKSRYVVATSGCILFLLGIFPKVAALFASIPYPVLGGAGFAMFGMVASGGIKSLGKVNFEGNKNGIIVAVSIGLAMIPVAVPSFYHAFPSWVNTLFHSGITTGSLCAIVLNIFFNGSGKKEKKQRLEA</sequence>
<feature type="transmembrane region" description="Helical" evidence="8">
    <location>
        <begin position="328"/>
        <end position="351"/>
    </location>
</feature>
<feature type="transmembrane region" description="Helical" evidence="8">
    <location>
        <begin position="181"/>
        <end position="198"/>
    </location>
</feature>
<feature type="transmembrane region" description="Helical" evidence="8">
    <location>
        <begin position="205"/>
        <end position="223"/>
    </location>
</feature>
<feature type="transmembrane region" description="Helical" evidence="8">
    <location>
        <begin position="54"/>
        <end position="74"/>
    </location>
</feature>
<evidence type="ECO:0000256" key="5">
    <source>
        <dbReference type="ARBA" id="ARBA00022692"/>
    </source>
</evidence>
<evidence type="ECO:0000256" key="1">
    <source>
        <dbReference type="ARBA" id="ARBA00004651"/>
    </source>
</evidence>
<dbReference type="PANTHER" id="PTHR42810">
    <property type="entry name" value="PURINE PERMEASE C1399.01C-RELATED"/>
    <property type="match status" value="1"/>
</dbReference>
<reference evidence="9 10" key="1">
    <citation type="submission" date="2023-03" db="EMBL/GenBank/DDBJ databases">
        <title>Complete genome sequence of Tepidibacter sp. SWIR-1, isolated from a deep-sea hydrothermal vent.</title>
        <authorList>
            <person name="Li X."/>
        </authorList>
    </citation>
    <scope>NUCLEOTIDE SEQUENCE [LARGE SCALE GENOMIC DNA]</scope>
    <source>
        <strain evidence="9 10">SWIR-1</strain>
    </source>
</reference>
<keyword evidence="4" id="KW-1003">Cell membrane</keyword>
<feature type="transmembrane region" description="Helical" evidence="8">
    <location>
        <begin position="140"/>
        <end position="161"/>
    </location>
</feature>
<dbReference type="EMBL" id="CP120733">
    <property type="protein sequence ID" value="WFD12282.1"/>
    <property type="molecule type" value="Genomic_DNA"/>
</dbReference>
<organism evidence="9 10">
    <name type="scientific">Tepidibacter hydrothermalis</name>
    <dbReference type="NCBI Taxonomy" id="3036126"/>
    <lineage>
        <taxon>Bacteria</taxon>
        <taxon>Bacillati</taxon>
        <taxon>Bacillota</taxon>
        <taxon>Clostridia</taxon>
        <taxon>Peptostreptococcales</taxon>
        <taxon>Peptostreptococcaceae</taxon>
        <taxon>Tepidibacter</taxon>
    </lineage>
</organism>
<dbReference type="Pfam" id="PF00860">
    <property type="entry name" value="Xan_ur_permease"/>
    <property type="match status" value="1"/>
</dbReference>
<name>A0ABY8EK65_9FIRM</name>
<evidence type="ECO:0000256" key="6">
    <source>
        <dbReference type="ARBA" id="ARBA00022989"/>
    </source>
</evidence>
<proteinExistence type="inferred from homology"/>
<dbReference type="NCBIfam" id="TIGR03173">
    <property type="entry name" value="pbuX"/>
    <property type="match status" value="1"/>
</dbReference>
<evidence type="ECO:0000256" key="4">
    <source>
        <dbReference type="ARBA" id="ARBA00022475"/>
    </source>
</evidence>
<dbReference type="InterPro" id="IPR006042">
    <property type="entry name" value="Xan_ur_permease"/>
</dbReference>
<feature type="transmembrane region" description="Helical" evidence="8">
    <location>
        <begin position="110"/>
        <end position="128"/>
    </location>
</feature>
<feature type="transmembrane region" description="Helical" evidence="8">
    <location>
        <begin position="86"/>
        <end position="104"/>
    </location>
</feature>
<feature type="transmembrane region" description="Helical" evidence="8">
    <location>
        <begin position="417"/>
        <end position="437"/>
    </location>
</feature>
<evidence type="ECO:0000256" key="2">
    <source>
        <dbReference type="ARBA" id="ARBA00008821"/>
    </source>
</evidence>
<keyword evidence="7 8" id="KW-0472">Membrane</keyword>
<protein>
    <submittedName>
        <fullName evidence="9">Nucleobase:cation symporter-2 family protein</fullName>
    </submittedName>
</protein>
<dbReference type="Proteomes" id="UP001222800">
    <property type="component" value="Chromosome"/>
</dbReference>
<keyword evidence="5 8" id="KW-0812">Transmembrane</keyword>
<accession>A0ABY8EK65</accession>
<evidence type="ECO:0000313" key="10">
    <source>
        <dbReference type="Proteomes" id="UP001222800"/>
    </source>
</evidence>
<dbReference type="PANTHER" id="PTHR42810:SF4">
    <property type="entry name" value="URIC ACID TRANSPORTER UACT"/>
    <property type="match status" value="1"/>
</dbReference>
<dbReference type="NCBIfam" id="TIGR00801">
    <property type="entry name" value="ncs2"/>
    <property type="match status" value="1"/>
</dbReference>
<evidence type="ECO:0000256" key="3">
    <source>
        <dbReference type="ARBA" id="ARBA00022448"/>
    </source>
</evidence>
<gene>
    <name evidence="9" type="ORF">P4S50_09395</name>
</gene>
<comment type="subcellular location">
    <subcellularLocation>
        <location evidence="1">Cell membrane</location>
        <topology evidence="1">Multi-pass membrane protein</topology>
    </subcellularLocation>
</comment>
<keyword evidence="10" id="KW-1185">Reference proteome</keyword>
<dbReference type="InterPro" id="IPR017588">
    <property type="entry name" value="UacT-like"/>
</dbReference>
<feature type="transmembrane region" description="Helical" evidence="8">
    <location>
        <begin position="389"/>
        <end position="411"/>
    </location>
</feature>
<feature type="transmembrane region" description="Helical" evidence="8">
    <location>
        <begin position="21"/>
        <end position="42"/>
    </location>
</feature>
<dbReference type="NCBIfam" id="NF037981">
    <property type="entry name" value="NCS2_1"/>
    <property type="match status" value="1"/>
</dbReference>
<comment type="similarity">
    <text evidence="2">Belongs to the nucleobase:cation symporter-2 (NCS2) (TC 2.A.40) family.</text>
</comment>
<feature type="transmembrane region" description="Helical" evidence="8">
    <location>
        <begin position="357"/>
        <end position="377"/>
    </location>
</feature>
<evidence type="ECO:0000313" key="9">
    <source>
        <dbReference type="EMBL" id="WFD12282.1"/>
    </source>
</evidence>
<dbReference type="PROSITE" id="PS01116">
    <property type="entry name" value="XANTH_URACIL_PERMASE"/>
    <property type="match status" value="1"/>
</dbReference>
<dbReference type="InterPro" id="IPR006043">
    <property type="entry name" value="NCS2"/>
</dbReference>
<feature type="transmembrane region" description="Helical" evidence="8">
    <location>
        <begin position="243"/>
        <end position="264"/>
    </location>
</feature>
<keyword evidence="6 8" id="KW-1133">Transmembrane helix</keyword>
<dbReference type="RefSeq" id="WP_277734608.1">
    <property type="nucleotide sequence ID" value="NZ_CP120733.1"/>
</dbReference>
<keyword evidence="3" id="KW-0813">Transport</keyword>